<feature type="domain" description="C2H2-type" evidence="12">
    <location>
        <begin position="267"/>
        <end position="294"/>
    </location>
</feature>
<comment type="similarity">
    <text evidence="2">Belongs to the krueppel C2H2-type zinc-finger protein family.</text>
</comment>
<feature type="domain" description="C2H2-type" evidence="12">
    <location>
        <begin position="407"/>
        <end position="434"/>
    </location>
</feature>
<evidence type="ECO:0000256" key="5">
    <source>
        <dbReference type="ARBA" id="ARBA00022771"/>
    </source>
</evidence>
<protein>
    <submittedName>
        <fullName evidence="14">Uncharacterized protein</fullName>
    </submittedName>
</protein>
<dbReference type="FunFam" id="3.30.160.60:FF:000189">
    <property type="entry name" value="zinc finger protein 133 isoform X1"/>
    <property type="match status" value="1"/>
</dbReference>
<dbReference type="GO" id="GO:0005654">
    <property type="term" value="C:nucleoplasm"/>
    <property type="evidence" value="ECO:0007669"/>
    <property type="project" value="TreeGrafter"/>
</dbReference>
<dbReference type="Proteomes" id="UP000694404">
    <property type="component" value="Unplaced"/>
</dbReference>
<dbReference type="OMA" id="EAYRNWH"/>
<dbReference type="FunFam" id="3.30.160.60:FF:001270">
    <property type="entry name" value="zinc finger protein 583 isoform X1"/>
    <property type="match status" value="1"/>
</dbReference>
<dbReference type="AlphaFoldDB" id="A0A8C0G0Y2"/>
<accession>A0A8C0G0Y2</accession>
<evidence type="ECO:0000256" key="7">
    <source>
        <dbReference type="ARBA" id="ARBA00023015"/>
    </source>
</evidence>
<evidence type="ECO:0000256" key="9">
    <source>
        <dbReference type="ARBA" id="ARBA00023163"/>
    </source>
</evidence>
<feature type="domain" description="C2H2-type" evidence="12">
    <location>
        <begin position="211"/>
        <end position="238"/>
    </location>
</feature>
<feature type="domain" description="C2H2-type" evidence="12">
    <location>
        <begin position="323"/>
        <end position="350"/>
    </location>
</feature>
<dbReference type="GO" id="GO:0002682">
    <property type="term" value="P:regulation of immune system process"/>
    <property type="evidence" value="ECO:0007669"/>
    <property type="project" value="TreeGrafter"/>
</dbReference>
<dbReference type="Gene3D" id="6.10.140.140">
    <property type="match status" value="1"/>
</dbReference>
<keyword evidence="8" id="KW-0238">DNA-binding</keyword>
<dbReference type="FunFam" id="3.30.160.60:FF:002090">
    <property type="entry name" value="Zinc finger protein 473"/>
    <property type="match status" value="2"/>
</dbReference>
<dbReference type="SUPFAM" id="SSF109640">
    <property type="entry name" value="KRAB domain (Kruppel-associated box)"/>
    <property type="match status" value="1"/>
</dbReference>
<dbReference type="InterPro" id="IPR036051">
    <property type="entry name" value="KRAB_dom_sf"/>
</dbReference>
<dbReference type="CDD" id="cd07765">
    <property type="entry name" value="KRAB_A-box"/>
    <property type="match status" value="1"/>
</dbReference>
<keyword evidence="4" id="KW-0677">Repeat</keyword>
<dbReference type="FunFam" id="3.30.160.60:FF:001343">
    <property type="entry name" value="Zinc finger protein 568"/>
    <property type="match status" value="1"/>
</dbReference>
<evidence type="ECO:0000313" key="15">
    <source>
        <dbReference type="Proteomes" id="UP000694404"/>
    </source>
</evidence>
<evidence type="ECO:0000313" key="14">
    <source>
        <dbReference type="Ensembl" id="ENSCABP00000000492.1"/>
    </source>
</evidence>
<reference evidence="14" key="2">
    <citation type="submission" date="2025-09" db="UniProtKB">
        <authorList>
            <consortium name="Ensembl"/>
        </authorList>
    </citation>
    <scope>IDENTIFICATION</scope>
</reference>
<comment type="subcellular location">
    <subcellularLocation>
        <location evidence="1">Nucleus</location>
    </subcellularLocation>
</comment>
<evidence type="ECO:0000256" key="2">
    <source>
        <dbReference type="ARBA" id="ARBA00006991"/>
    </source>
</evidence>
<keyword evidence="3" id="KW-0479">Metal-binding</keyword>
<evidence type="ECO:0000256" key="10">
    <source>
        <dbReference type="ARBA" id="ARBA00023242"/>
    </source>
</evidence>
<dbReference type="Gene3D" id="3.30.160.60">
    <property type="entry name" value="Classic Zinc Finger"/>
    <property type="match status" value="8"/>
</dbReference>
<feature type="domain" description="KRAB" evidence="13">
    <location>
        <begin position="3"/>
        <end position="80"/>
    </location>
</feature>
<dbReference type="FunFam" id="3.30.160.60:FF:002343">
    <property type="entry name" value="Zinc finger protein 33A"/>
    <property type="match status" value="1"/>
</dbReference>
<dbReference type="InterPro" id="IPR013087">
    <property type="entry name" value="Znf_C2H2_type"/>
</dbReference>
<evidence type="ECO:0000259" key="13">
    <source>
        <dbReference type="PROSITE" id="PS50805"/>
    </source>
</evidence>
<dbReference type="Pfam" id="PF01352">
    <property type="entry name" value="KRAB"/>
    <property type="match status" value="1"/>
</dbReference>
<dbReference type="PROSITE" id="PS50805">
    <property type="entry name" value="KRAB"/>
    <property type="match status" value="1"/>
</dbReference>
<evidence type="ECO:0000259" key="12">
    <source>
        <dbReference type="PROSITE" id="PS50157"/>
    </source>
</evidence>
<feature type="domain" description="C2H2-type" evidence="12">
    <location>
        <begin position="379"/>
        <end position="406"/>
    </location>
</feature>
<dbReference type="GO" id="GO:0001817">
    <property type="term" value="P:regulation of cytokine production"/>
    <property type="evidence" value="ECO:0007669"/>
    <property type="project" value="TreeGrafter"/>
</dbReference>
<evidence type="ECO:0000256" key="8">
    <source>
        <dbReference type="ARBA" id="ARBA00023125"/>
    </source>
</evidence>
<dbReference type="Ensembl" id="ENSCABT00000000545.1">
    <property type="protein sequence ID" value="ENSCABP00000000492.1"/>
    <property type="gene ID" value="ENSCABG00000000448.1"/>
</dbReference>
<dbReference type="FunFam" id="3.30.160.60:FF:000478">
    <property type="entry name" value="Zinc finger protein 133"/>
    <property type="match status" value="1"/>
</dbReference>
<organism evidence="14 15">
    <name type="scientific">Chelonoidis abingdonii</name>
    <name type="common">Abingdon island giant tortoise</name>
    <name type="synonym">Testudo abingdonii</name>
    <dbReference type="NCBI Taxonomy" id="106734"/>
    <lineage>
        <taxon>Eukaryota</taxon>
        <taxon>Metazoa</taxon>
        <taxon>Chordata</taxon>
        <taxon>Craniata</taxon>
        <taxon>Vertebrata</taxon>
        <taxon>Euteleostomi</taxon>
        <taxon>Archelosauria</taxon>
        <taxon>Testudinata</taxon>
        <taxon>Testudines</taxon>
        <taxon>Cryptodira</taxon>
        <taxon>Durocryptodira</taxon>
        <taxon>Testudinoidea</taxon>
        <taxon>Testudinidae</taxon>
        <taxon>Chelonoidis</taxon>
    </lineage>
</organism>
<keyword evidence="6" id="KW-0862">Zinc</keyword>
<dbReference type="GO" id="GO:0001227">
    <property type="term" value="F:DNA-binding transcription repressor activity, RNA polymerase II-specific"/>
    <property type="evidence" value="ECO:0007669"/>
    <property type="project" value="TreeGrafter"/>
</dbReference>
<dbReference type="SMART" id="SM00355">
    <property type="entry name" value="ZnF_C2H2"/>
    <property type="match status" value="8"/>
</dbReference>
<feature type="domain" description="C2H2-type" evidence="12">
    <location>
        <begin position="435"/>
        <end position="462"/>
    </location>
</feature>
<proteinExistence type="inferred from homology"/>
<reference evidence="14" key="1">
    <citation type="submission" date="2025-08" db="UniProtKB">
        <authorList>
            <consortium name="Ensembl"/>
        </authorList>
    </citation>
    <scope>IDENTIFICATION</scope>
</reference>
<dbReference type="GO" id="GO:0000978">
    <property type="term" value="F:RNA polymerase II cis-regulatory region sequence-specific DNA binding"/>
    <property type="evidence" value="ECO:0007669"/>
    <property type="project" value="TreeGrafter"/>
</dbReference>
<evidence type="ECO:0000256" key="1">
    <source>
        <dbReference type="ARBA" id="ARBA00004123"/>
    </source>
</evidence>
<feature type="domain" description="C2H2-type" evidence="12">
    <location>
        <begin position="295"/>
        <end position="322"/>
    </location>
</feature>
<evidence type="ECO:0000256" key="4">
    <source>
        <dbReference type="ARBA" id="ARBA00022737"/>
    </source>
</evidence>
<evidence type="ECO:0000256" key="6">
    <source>
        <dbReference type="ARBA" id="ARBA00022833"/>
    </source>
</evidence>
<keyword evidence="10" id="KW-0539">Nucleus</keyword>
<dbReference type="PANTHER" id="PTHR24399:SF73">
    <property type="entry name" value="ZINC FINGER PROTEIN 572"/>
    <property type="match status" value="1"/>
</dbReference>
<evidence type="ECO:0000256" key="11">
    <source>
        <dbReference type="PROSITE-ProRule" id="PRU00042"/>
    </source>
</evidence>
<dbReference type="Pfam" id="PF00096">
    <property type="entry name" value="zf-C2H2"/>
    <property type="match status" value="8"/>
</dbReference>
<dbReference type="SUPFAM" id="SSF57667">
    <property type="entry name" value="beta-beta-alpha zinc fingers"/>
    <property type="match status" value="5"/>
</dbReference>
<dbReference type="FunFam" id="3.30.160.60:FF:001119">
    <property type="entry name" value="zinc finger protein 408"/>
    <property type="match status" value="1"/>
</dbReference>
<dbReference type="InterPro" id="IPR036236">
    <property type="entry name" value="Znf_C2H2_sf"/>
</dbReference>
<sequence>MPVTFEEVAVYFTQGQGALLDPVQRALYRDIMQENYKTVTSLGKLRESRFPIPKPELIARLERGEEPWVPDLQNERKILPHLTQGRAVVSRYRSRLFTYPVSCRGVWVRSGGRIQLLSLHSVNMLGFPSVLFLFLPSTMTPLWIVSLPAGAERGSENMEGNHHEEVPGEVEPQGTFVGRAEGNFSQCVEQGEAWQNWHRAQQTNPNEETAWHCRQCGKGFIVRSQLVTHQTIHTGEKPLQCLDHRESFSNCSDLNTQGGSHNGDKPIQCRECGKCFSSKSALISHQESHTGERRHKCLDCGKSFKRRSDFLKHRVIHTGERPHKCLDCGKSFKQRSHVRRHQATHTGERPHKCLDCGTSFKQRSHLRRHQAIHTGESPHKCLDCGKSFTRRSDLVSHQAIHTGERPHKCLDCGKSFKRRSDLVHHRAIHTGERPHKCLDCGKSFRRRSDLVHHRKIHTGERPHNWVLGLSSVWGSWDKCRGRAQEQRGAASLHSVPLPPLHSYSATERDWFPQDLLWEAWRSHLCLRSISP</sequence>
<keyword evidence="15" id="KW-1185">Reference proteome</keyword>
<dbReference type="SMART" id="SM00349">
    <property type="entry name" value="KRAB"/>
    <property type="match status" value="1"/>
</dbReference>
<name>A0A8C0G0Y2_CHEAB</name>
<dbReference type="PANTHER" id="PTHR24399">
    <property type="entry name" value="ZINC FINGER AND BTB DOMAIN-CONTAINING"/>
    <property type="match status" value="1"/>
</dbReference>
<dbReference type="GeneTree" id="ENSGT01150000286944"/>
<dbReference type="PROSITE" id="PS50157">
    <property type="entry name" value="ZINC_FINGER_C2H2_2"/>
    <property type="match status" value="8"/>
</dbReference>
<dbReference type="GO" id="GO:0008270">
    <property type="term" value="F:zinc ion binding"/>
    <property type="evidence" value="ECO:0007669"/>
    <property type="project" value="UniProtKB-KW"/>
</dbReference>
<dbReference type="PROSITE" id="PS00028">
    <property type="entry name" value="ZINC_FINGER_C2H2_1"/>
    <property type="match status" value="8"/>
</dbReference>
<keyword evidence="5 11" id="KW-0863">Zinc-finger</keyword>
<feature type="domain" description="C2H2-type" evidence="12">
    <location>
        <begin position="351"/>
        <end position="378"/>
    </location>
</feature>
<keyword evidence="9" id="KW-0804">Transcription</keyword>
<keyword evidence="7" id="KW-0805">Transcription regulation</keyword>
<dbReference type="InterPro" id="IPR001909">
    <property type="entry name" value="KRAB"/>
</dbReference>
<evidence type="ECO:0000256" key="3">
    <source>
        <dbReference type="ARBA" id="ARBA00022723"/>
    </source>
</evidence>